<sequence>MDVNEHPSSGAVIRTNAVSLASQVMLCIETDEGALHVFTLDTARTVSLIGQLEAAYCRQFLLSIGGRNSSRSPPSD</sequence>
<comment type="caution">
    <text evidence="1">The sequence shown here is derived from an EMBL/GenBank/DDBJ whole genome shotgun (WGS) entry which is preliminary data.</text>
</comment>
<gene>
    <name evidence="1" type="ORF">G7Y82_19725</name>
</gene>
<reference evidence="1" key="1">
    <citation type="submission" date="2020-03" db="EMBL/GenBank/DDBJ databases">
        <title>Solimonas marina sp. nov., isolated from deep seawater of the Pacific Ocean.</title>
        <authorList>
            <person name="Liu X."/>
            <person name="Lai Q."/>
            <person name="Sun F."/>
            <person name="Gai Y."/>
            <person name="Li G."/>
            <person name="Shao Z."/>
        </authorList>
    </citation>
    <scope>NUCLEOTIDE SEQUENCE</scope>
    <source>
        <strain evidence="1">C16B3</strain>
    </source>
</reference>
<dbReference type="EMBL" id="JAAVXB010000016">
    <property type="protein sequence ID" value="NKF24547.1"/>
    <property type="molecule type" value="Genomic_DNA"/>
</dbReference>
<keyword evidence="2" id="KW-1185">Reference proteome</keyword>
<proteinExistence type="predicted"/>
<dbReference type="Proteomes" id="UP000653472">
    <property type="component" value="Unassembled WGS sequence"/>
</dbReference>
<evidence type="ECO:0000313" key="1">
    <source>
        <dbReference type="EMBL" id="NKF24547.1"/>
    </source>
</evidence>
<protein>
    <submittedName>
        <fullName evidence="1">Uncharacterized protein</fullName>
    </submittedName>
</protein>
<accession>A0A970B6J4</accession>
<evidence type="ECO:0000313" key="2">
    <source>
        <dbReference type="Proteomes" id="UP000653472"/>
    </source>
</evidence>
<name>A0A970B6J4_9GAMM</name>
<dbReference type="RefSeq" id="WP_168149852.1">
    <property type="nucleotide sequence ID" value="NZ_JAAVXB010000016.1"/>
</dbReference>
<organism evidence="1 2">
    <name type="scientific">Solimonas marina</name>
    <dbReference type="NCBI Taxonomy" id="2714601"/>
    <lineage>
        <taxon>Bacteria</taxon>
        <taxon>Pseudomonadati</taxon>
        <taxon>Pseudomonadota</taxon>
        <taxon>Gammaproteobacteria</taxon>
        <taxon>Nevskiales</taxon>
        <taxon>Nevskiaceae</taxon>
        <taxon>Solimonas</taxon>
    </lineage>
</organism>
<dbReference type="AlphaFoldDB" id="A0A970B6J4"/>